<comment type="caution">
    <text evidence="2">The sequence shown here is derived from an EMBL/GenBank/DDBJ whole genome shotgun (WGS) entry which is preliminary data.</text>
</comment>
<organism evidence="2">
    <name type="scientific">Tanacetum cinerariifolium</name>
    <name type="common">Dalmatian daisy</name>
    <name type="synonym">Chrysanthemum cinerariifolium</name>
    <dbReference type="NCBI Taxonomy" id="118510"/>
    <lineage>
        <taxon>Eukaryota</taxon>
        <taxon>Viridiplantae</taxon>
        <taxon>Streptophyta</taxon>
        <taxon>Embryophyta</taxon>
        <taxon>Tracheophyta</taxon>
        <taxon>Spermatophyta</taxon>
        <taxon>Magnoliopsida</taxon>
        <taxon>eudicotyledons</taxon>
        <taxon>Gunneridae</taxon>
        <taxon>Pentapetalae</taxon>
        <taxon>asterids</taxon>
        <taxon>campanulids</taxon>
        <taxon>Asterales</taxon>
        <taxon>Asteraceae</taxon>
        <taxon>Asteroideae</taxon>
        <taxon>Anthemideae</taxon>
        <taxon>Anthemidinae</taxon>
        <taxon>Tanacetum</taxon>
    </lineage>
</organism>
<feature type="compositionally biased region" description="Basic residues" evidence="1">
    <location>
        <begin position="65"/>
        <end position="74"/>
    </location>
</feature>
<feature type="compositionally biased region" description="Basic and acidic residues" evidence="1">
    <location>
        <begin position="48"/>
        <end position="60"/>
    </location>
</feature>
<name>A0A699R3T2_TANCI</name>
<dbReference type="AlphaFoldDB" id="A0A699R3T2"/>
<feature type="non-terminal residue" evidence="2">
    <location>
        <position position="1"/>
    </location>
</feature>
<dbReference type="EMBL" id="BKCJ011066235">
    <property type="protein sequence ID" value="GFC78552.1"/>
    <property type="molecule type" value="Genomic_DNA"/>
</dbReference>
<evidence type="ECO:0000256" key="1">
    <source>
        <dbReference type="SAM" id="MobiDB-lite"/>
    </source>
</evidence>
<gene>
    <name evidence="2" type="ORF">Tci_850522</name>
</gene>
<proteinExistence type="predicted"/>
<reference evidence="2" key="1">
    <citation type="journal article" date="2019" name="Sci. Rep.">
        <title>Draft genome of Tanacetum cinerariifolium, the natural source of mosquito coil.</title>
        <authorList>
            <person name="Yamashiro T."/>
            <person name="Shiraishi A."/>
            <person name="Satake H."/>
            <person name="Nakayama K."/>
        </authorList>
    </citation>
    <scope>NUCLEOTIDE SEQUENCE</scope>
</reference>
<feature type="region of interest" description="Disordered" evidence="1">
    <location>
        <begin position="27"/>
        <end position="74"/>
    </location>
</feature>
<sequence length="85" mass="8960">APGPLLCAYGRAGGFFPLRAAPALPRRATSAHKGNKSAGAAVAARRRLATESGRDSRELSGGRNRLGRKSAGHHYQRAVCPDAYF</sequence>
<accession>A0A699R3T2</accession>
<evidence type="ECO:0000313" key="2">
    <source>
        <dbReference type="EMBL" id="GFC78552.1"/>
    </source>
</evidence>
<protein>
    <submittedName>
        <fullName evidence="2">Uncharacterized protein</fullName>
    </submittedName>
</protein>